<evidence type="ECO:0000259" key="1">
    <source>
        <dbReference type="Pfam" id="PF08242"/>
    </source>
</evidence>
<organism evidence="2 3">
    <name type="scientific">Streptomyces acidicola</name>
    <dbReference type="NCBI Taxonomy" id="2596892"/>
    <lineage>
        <taxon>Bacteria</taxon>
        <taxon>Bacillati</taxon>
        <taxon>Actinomycetota</taxon>
        <taxon>Actinomycetes</taxon>
        <taxon>Kitasatosporales</taxon>
        <taxon>Streptomycetaceae</taxon>
        <taxon>Streptomyces</taxon>
    </lineage>
</organism>
<keyword evidence="2" id="KW-0808">Transferase</keyword>
<dbReference type="GO" id="GO:0008168">
    <property type="term" value="F:methyltransferase activity"/>
    <property type="evidence" value="ECO:0007669"/>
    <property type="project" value="UniProtKB-KW"/>
</dbReference>
<dbReference type="AlphaFoldDB" id="A0A5N8WT27"/>
<dbReference type="GO" id="GO:0017000">
    <property type="term" value="P:antibiotic biosynthetic process"/>
    <property type="evidence" value="ECO:0007669"/>
    <property type="project" value="UniProtKB-ARBA"/>
</dbReference>
<keyword evidence="2" id="KW-0489">Methyltransferase</keyword>
<dbReference type="CDD" id="cd02440">
    <property type="entry name" value="AdoMet_MTases"/>
    <property type="match status" value="1"/>
</dbReference>
<dbReference type="PANTHER" id="PTHR43861">
    <property type="entry name" value="TRANS-ACONITATE 2-METHYLTRANSFERASE-RELATED"/>
    <property type="match status" value="1"/>
</dbReference>
<gene>
    <name evidence="2" type="ORF">FPZ41_18280</name>
</gene>
<dbReference type="EMBL" id="VMNX01000061">
    <property type="protein sequence ID" value="MPY50417.1"/>
    <property type="molecule type" value="Genomic_DNA"/>
</dbReference>
<dbReference type="InterPro" id="IPR029063">
    <property type="entry name" value="SAM-dependent_MTases_sf"/>
</dbReference>
<reference evidence="2 3" key="1">
    <citation type="submission" date="2019-09" db="EMBL/GenBank/DDBJ databases">
        <authorList>
            <person name="Duangmal K."/>
            <person name="Teo W.F.A."/>
            <person name="Lipun K."/>
        </authorList>
    </citation>
    <scope>NUCLEOTIDE SEQUENCE [LARGE SCALE GENOMIC DNA]</scope>
    <source>
        <strain evidence="2 3">K1PN6</strain>
    </source>
</reference>
<sequence length="271" mass="30014">MRTTSNTRGARGDRGAGDVRGHYEELAAEYDEHWVYGPDCIPWMSGRIAEALRLSPTDRIADIGSGTGLCAREVARQFKPRHPILCVDPSEAMLRQLGTPPPPGLTPIVAAAEDIAEGRADLPYEQLDAMWLKESVHHLTDQARTLHGLADRLAAGGRLLVVMLPATIQYPLFQAALDRFAELQPDPAHVQQHLSTAGLEADLNHVEHELRIDRDKYIGMVRARYMSLLSTFSDSEIEKGIEEMQAKHPEPVLVFPDRFAFVLGERPGEGV</sequence>
<keyword evidence="3" id="KW-1185">Reference proteome</keyword>
<evidence type="ECO:0000313" key="3">
    <source>
        <dbReference type="Proteomes" id="UP000373149"/>
    </source>
</evidence>
<feature type="domain" description="Methyltransferase type 12" evidence="1">
    <location>
        <begin position="62"/>
        <end position="159"/>
    </location>
</feature>
<protein>
    <submittedName>
        <fullName evidence="2">Class I SAM-dependent methyltransferase</fullName>
    </submittedName>
</protein>
<accession>A0A5N8WT27</accession>
<name>A0A5N8WT27_9ACTN</name>
<dbReference type="SUPFAM" id="SSF53335">
    <property type="entry name" value="S-adenosyl-L-methionine-dependent methyltransferases"/>
    <property type="match status" value="1"/>
</dbReference>
<proteinExistence type="predicted"/>
<dbReference type="Pfam" id="PF08242">
    <property type="entry name" value="Methyltransf_12"/>
    <property type="match status" value="1"/>
</dbReference>
<dbReference type="PANTHER" id="PTHR43861:SF1">
    <property type="entry name" value="TRANS-ACONITATE 2-METHYLTRANSFERASE"/>
    <property type="match status" value="1"/>
</dbReference>
<comment type="caution">
    <text evidence="2">The sequence shown here is derived from an EMBL/GenBank/DDBJ whole genome shotgun (WGS) entry which is preliminary data.</text>
</comment>
<dbReference type="GO" id="GO:0032259">
    <property type="term" value="P:methylation"/>
    <property type="evidence" value="ECO:0007669"/>
    <property type="project" value="UniProtKB-KW"/>
</dbReference>
<dbReference type="Gene3D" id="3.40.50.150">
    <property type="entry name" value="Vaccinia Virus protein VP39"/>
    <property type="match status" value="1"/>
</dbReference>
<evidence type="ECO:0000313" key="2">
    <source>
        <dbReference type="EMBL" id="MPY50417.1"/>
    </source>
</evidence>
<dbReference type="InterPro" id="IPR013217">
    <property type="entry name" value="Methyltransf_12"/>
</dbReference>
<dbReference type="Proteomes" id="UP000373149">
    <property type="component" value="Unassembled WGS sequence"/>
</dbReference>